<feature type="compositionally biased region" description="Basic residues" evidence="1">
    <location>
        <begin position="33"/>
        <end position="51"/>
    </location>
</feature>
<proteinExistence type="predicted"/>
<feature type="compositionally biased region" description="Polar residues" evidence="1">
    <location>
        <begin position="108"/>
        <end position="119"/>
    </location>
</feature>
<evidence type="ECO:0000313" key="2">
    <source>
        <dbReference type="EMBL" id="CAD9750264.1"/>
    </source>
</evidence>
<reference evidence="2" key="1">
    <citation type="submission" date="2021-01" db="EMBL/GenBank/DDBJ databases">
        <authorList>
            <person name="Corre E."/>
            <person name="Pelletier E."/>
            <person name="Niang G."/>
            <person name="Scheremetjew M."/>
            <person name="Finn R."/>
            <person name="Kale V."/>
            <person name="Holt S."/>
            <person name="Cochrane G."/>
            <person name="Meng A."/>
            <person name="Brown T."/>
            <person name="Cohen L."/>
        </authorList>
    </citation>
    <scope>NUCLEOTIDE SEQUENCE</scope>
    <source>
        <strain evidence="2">CCMP622</strain>
    </source>
</reference>
<accession>A0A7S2THI2</accession>
<evidence type="ECO:0000256" key="1">
    <source>
        <dbReference type="SAM" id="MobiDB-lite"/>
    </source>
</evidence>
<feature type="region of interest" description="Disordered" evidence="1">
    <location>
        <begin position="1"/>
        <end position="70"/>
    </location>
</feature>
<feature type="compositionally biased region" description="Low complexity" evidence="1">
    <location>
        <begin position="54"/>
        <end position="65"/>
    </location>
</feature>
<dbReference type="AlphaFoldDB" id="A0A7S2THI2"/>
<protein>
    <submittedName>
        <fullName evidence="2">Uncharacterized protein</fullName>
    </submittedName>
</protein>
<organism evidence="2">
    <name type="scientific">Lotharella oceanica</name>
    <dbReference type="NCBI Taxonomy" id="641309"/>
    <lineage>
        <taxon>Eukaryota</taxon>
        <taxon>Sar</taxon>
        <taxon>Rhizaria</taxon>
        <taxon>Cercozoa</taxon>
        <taxon>Chlorarachniophyceae</taxon>
        <taxon>Lotharella</taxon>
    </lineage>
</organism>
<feature type="region of interest" description="Disordered" evidence="1">
    <location>
        <begin position="94"/>
        <end position="197"/>
    </location>
</feature>
<gene>
    <name evidence="2" type="ORF">LSP00402_LOCUS3111</name>
</gene>
<feature type="compositionally biased region" description="Basic and acidic residues" evidence="1">
    <location>
        <begin position="94"/>
        <end position="107"/>
    </location>
</feature>
<dbReference type="EMBL" id="HBHP01005038">
    <property type="protein sequence ID" value="CAD9750264.1"/>
    <property type="molecule type" value="Transcribed_RNA"/>
</dbReference>
<sequence>MAELVMPSLVQYSDDEVDGAEEKKEAEEEPKKKKEKKKKKKKKKDKGKKKKAESSSSALPSAEDLMSSNALPDFLEEAQKRAKEDALADLALSKAKEVKDAEEEKQKTANSSGGLSQEQIEAIAKAKREKAAARAAAEKKMAKAAPSRKRPYQGKGRPDPFDGLHPWADGAAGARQKKIKEQQRKKVARGQTFEGRTWKSEAEMVLRQGYD</sequence>
<name>A0A7S2THI2_9EUKA</name>
<feature type="compositionally biased region" description="Basic and acidic residues" evidence="1">
    <location>
        <begin position="124"/>
        <end position="141"/>
    </location>
</feature>
<feature type="compositionally biased region" description="Basic and acidic residues" evidence="1">
    <location>
        <begin position="20"/>
        <end position="32"/>
    </location>
</feature>